<proteinExistence type="predicted"/>
<keyword evidence="3" id="KW-1185">Reference proteome</keyword>
<evidence type="ECO:0000256" key="1">
    <source>
        <dbReference type="SAM" id="MobiDB-lite"/>
    </source>
</evidence>
<feature type="compositionally biased region" description="Basic and acidic residues" evidence="1">
    <location>
        <begin position="104"/>
        <end position="114"/>
    </location>
</feature>
<accession>A0A8T1VHH6</accession>
<sequence length="114" mass="12449">MHFAAFVAVRGVAVRGAVRHAAVFGAAVGHAALSLVPPFAMQPIVMPLLAVPPPPHPPRCQWRQRREHLDSVEARGVLDELLGELRLQVEELAALRSRPTPSRPPDRRPRSPAP</sequence>
<gene>
    <name evidence="2" type="ORF">PHYPSEUDO_007227</name>
</gene>
<reference evidence="2" key="1">
    <citation type="submission" date="2021-02" db="EMBL/GenBank/DDBJ databases">
        <authorList>
            <person name="Palmer J.M."/>
        </authorList>
    </citation>
    <scope>NUCLEOTIDE SEQUENCE</scope>
    <source>
        <strain evidence="2">SCRP734</strain>
    </source>
</reference>
<dbReference type="Proteomes" id="UP000694044">
    <property type="component" value="Unassembled WGS sequence"/>
</dbReference>
<name>A0A8T1VHH6_9STRA</name>
<organism evidence="2 3">
    <name type="scientific">Phytophthora pseudosyringae</name>
    <dbReference type="NCBI Taxonomy" id="221518"/>
    <lineage>
        <taxon>Eukaryota</taxon>
        <taxon>Sar</taxon>
        <taxon>Stramenopiles</taxon>
        <taxon>Oomycota</taxon>
        <taxon>Peronosporomycetes</taxon>
        <taxon>Peronosporales</taxon>
        <taxon>Peronosporaceae</taxon>
        <taxon>Phytophthora</taxon>
    </lineage>
</organism>
<comment type="caution">
    <text evidence="2">The sequence shown here is derived from an EMBL/GenBank/DDBJ whole genome shotgun (WGS) entry which is preliminary data.</text>
</comment>
<feature type="region of interest" description="Disordered" evidence="1">
    <location>
        <begin position="93"/>
        <end position="114"/>
    </location>
</feature>
<protein>
    <submittedName>
        <fullName evidence="2">Uncharacterized protein</fullName>
    </submittedName>
</protein>
<dbReference type="EMBL" id="JAGDFM010000294">
    <property type="protein sequence ID" value="KAG7380406.1"/>
    <property type="molecule type" value="Genomic_DNA"/>
</dbReference>
<evidence type="ECO:0000313" key="2">
    <source>
        <dbReference type="EMBL" id="KAG7380406.1"/>
    </source>
</evidence>
<evidence type="ECO:0000313" key="3">
    <source>
        <dbReference type="Proteomes" id="UP000694044"/>
    </source>
</evidence>
<dbReference type="AlphaFoldDB" id="A0A8T1VHH6"/>